<sequence>MTIADDIISSRMPDFDHYLSQGESLDDIDEYGFTPLIECAITGQVNIAQQLLMRGVNVNKGDVTGRTPLHWAADNNNLELARLLLQHGADPNAYTSSGLSVLVYPVLRGYDNLKHLLYQHGAKLDFALDFINAKLLGHRYELKGYVDIVNAQNEFIELDYEGFMLEFTVAVVKDSLRRFTSSYSTRHLREHFPFIHPIMDAFAAAGELLKLQHNLSLNLGETNKPVLARILQQSPMLILPAASRGHALGFIRYNEWWAKIDRGENSLKEGTVNLYRITNPKAIDVRFLQEFLYKKQPRRYFHHGINQKLGLIPFAKMPISAQITGNCSWANVQAIVPVAYVLQQLSETSGKGFDPHTAMALYDDWVEWDKDRALDECIHRFYLANHIRKASFAAMLGAVLFQACDYDKAQHVKRAEKILTILTLPDYYYILNSYLDAYCVKRLTRRGNNLLKLLDDCGVNPNIGITPIATGLKESE</sequence>
<dbReference type="PANTHER" id="PTHR24198">
    <property type="entry name" value="ANKYRIN REPEAT AND PROTEIN KINASE DOMAIN-CONTAINING PROTEIN"/>
    <property type="match status" value="1"/>
</dbReference>
<keyword evidence="7" id="KW-1185">Reference proteome</keyword>
<dbReference type="Gene3D" id="1.25.40.20">
    <property type="entry name" value="Ankyrin repeat-containing domain"/>
    <property type="match status" value="1"/>
</dbReference>
<keyword evidence="2 3" id="KW-0040">ANK repeat</keyword>
<evidence type="ECO:0000256" key="3">
    <source>
        <dbReference type="PROSITE-ProRule" id="PRU00023"/>
    </source>
</evidence>
<dbReference type="OrthoDB" id="7628061at2"/>
<dbReference type="PATRIC" id="fig|451.8.peg.2648"/>
<reference evidence="5 7" key="3">
    <citation type="submission" date="2016-10" db="EMBL/GenBank/DDBJ databases">
        <authorList>
            <person name="Varghese N."/>
            <person name="Submissions S."/>
        </authorList>
    </citation>
    <scope>NUCLEOTIDE SEQUENCE [LARGE SCALE GENOMIC DNA]</scope>
    <source>
        <strain evidence="5 7">ATCC 33218</strain>
    </source>
</reference>
<dbReference type="SUPFAM" id="SSF48403">
    <property type="entry name" value="Ankyrin repeat"/>
    <property type="match status" value="1"/>
</dbReference>
<accession>A0A098GIP8</accession>
<feature type="repeat" description="ANK" evidence="3">
    <location>
        <begin position="31"/>
        <end position="63"/>
    </location>
</feature>
<gene>
    <name evidence="4" type="primary">AnkH</name>
    <name evidence="4" type="ORF">LMI_2612</name>
    <name evidence="5" type="ORF">SAMN02982997_01246</name>
</gene>
<organism evidence="4 6">
    <name type="scientific">Legionella micdadei</name>
    <name type="common">Tatlockia micdadei</name>
    <dbReference type="NCBI Taxonomy" id="451"/>
    <lineage>
        <taxon>Bacteria</taxon>
        <taxon>Pseudomonadati</taxon>
        <taxon>Pseudomonadota</taxon>
        <taxon>Gammaproteobacteria</taxon>
        <taxon>Legionellales</taxon>
        <taxon>Legionellaceae</taxon>
        <taxon>Legionella</taxon>
    </lineage>
</organism>
<dbReference type="HOGENOM" id="CLU_584990_0_0_6"/>
<dbReference type="EMBL" id="FMVN01000005">
    <property type="protein sequence ID" value="SCY26029.1"/>
    <property type="molecule type" value="Genomic_DNA"/>
</dbReference>
<dbReference type="KEGG" id="tmc:LMI_2612"/>
<dbReference type="NCBIfam" id="NF043023">
    <property type="entry name" value="T4SS_AnkH"/>
    <property type="match status" value="1"/>
</dbReference>
<evidence type="ECO:0000313" key="7">
    <source>
        <dbReference type="Proteomes" id="UP000182998"/>
    </source>
</evidence>
<evidence type="ECO:0000313" key="4">
    <source>
        <dbReference type="EMBL" id="CEG61872.1"/>
    </source>
</evidence>
<reference evidence="4" key="2">
    <citation type="submission" date="2014-09" db="EMBL/GenBank/DDBJ databases">
        <authorList>
            <person name="GOMEZ-VALERO Laura"/>
        </authorList>
    </citation>
    <scope>NUCLEOTIDE SEQUENCE</scope>
    <source>
        <strain evidence="4">ATCC33218</strain>
    </source>
</reference>
<dbReference type="InterPro" id="IPR036770">
    <property type="entry name" value="Ankyrin_rpt-contain_sf"/>
</dbReference>
<dbReference type="Pfam" id="PF00023">
    <property type="entry name" value="Ank"/>
    <property type="match status" value="2"/>
</dbReference>
<dbReference type="Proteomes" id="UP000032414">
    <property type="component" value="Chromosome I"/>
</dbReference>
<evidence type="ECO:0000313" key="5">
    <source>
        <dbReference type="EMBL" id="SCY26029.1"/>
    </source>
</evidence>
<dbReference type="AlphaFoldDB" id="A0A098GIP8"/>
<name>A0A098GIP8_LEGMI</name>
<protein>
    <submittedName>
        <fullName evidence="5">Ankyrin repeat-containing protein</fullName>
    </submittedName>
    <submittedName>
        <fullName evidence="4">Substrate of the Dot/Icm secretion system</fullName>
    </submittedName>
</protein>
<dbReference type="Proteomes" id="UP000182998">
    <property type="component" value="Unassembled WGS sequence"/>
</dbReference>
<feature type="repeat" description="ANK" evidence="3">
    <location>
        <begin position="64"/>
        <end position="96"/>
    </location>
</feature>
<dbReference type="InterPro" id="IPR049969">
    <property type="entry name" value="T4SS_AnkH"/>
</dbReference>
<dbReference type="PROSITE" id="PS50297">
    <property type="entry name" value="ANK_REP_REGION"/>
    <property type="match status" value="2"/>
</dbReference>
<dbReference type="PANTHER" id="PTHR24198:SF165">
    <property type="entry name" value="ANKYRIN REPEAT-CONTAINING PROTEIN-RELATED"/>
    <property type="match status" value="1"/>
</dbReference>
<dbReference type="EMBL" id="LN614830">
    <property type="protein sequence ID" value="CEG61872.1"/>
    <property type="molecule type" value="Genomic_DNA"/>
</dbReference>
<evidence type="ECO:0000313" key="6">
    <source>
        <dbReference type="Proteomes" id="UP000032414"/>
    </source>
</evidence>
<dbReference type="STRING" id="451.B6N58_03170"/>
<proteinExistence type="predicted"/>
<dbReference type="InterPro" id="IPR002110">
    <property type="entry name" value="Ankyrin_rpt"/>
</dbReference>
<dbReference type="PROSITE" id="PS50088">
    <property type="entry name" value="ANK_REPEAT"/>
    <property type="match status" value="2"/>
</dbReference>
<reference evidence="6" key="1">
    <citation type="submission" date="2014-09" db="EMBL/GenBank/DDBJ databases">
        <authorList>
            <person name="Gomez-Valero L."/>
        </authorList>
    </citation>
    <scope>NUCLEOTIDE SEQUENCE [LARGE SCALE GENOMIC DNA]</scope>
    <source>
        <strain evidence="6">ATCC33218</strain>
    </source>
</reference>
<evidence type="ECO:0000256" key="2">
    <source>
        <dbReference type="ARBA" id="ARBA00023043"/>
    </source>
</evidence>
<keyword evidence="1" id="KW-0677">Repeat</keyword>
<dbReference type="RefSeq" id="WP_045100037.1">
    <property type="nucleotide sequence ID" value="NZ_CP020614.1"/>
</dbReference>
<evidence type="ECO:0000256" key="1">
    <source>
        <dbReference type="ARBA" id="ARBA00022737"/>
    </source>
</evidence>
<dbReference type="SMART" id="SM00248">
    <property type="entry name" value="ANK"/>
    <property type="match status" value="2"/>
</dbReference>